<organism evidence="2">
    <name type="scientific">uncultured Sphingomonadaceae bacterium</name>
    <dbReference type="NCBI Taxonomy" id="169976"/>
    <lineage>
        <taxon>Bacteria</taxon>
        <taxon>Pseudomonadati</taxon>
        <taxon>Pseudomonadota</taxon>
        <taxon>Alphaproteobacteria</taxon>
        <taxon>Sphingomonadales</taxon>
        <taxon>Sphingomonadaceae</taxon>
        <taxon>environmental samples</taxon>
    </lineage>
</organism>
<feature type="non-terminal residue" evidence="2">
    <location>
        <position position="1"/>
    </location>
</feature>
<dbReference type="EMBL" id="CADCVX010000110">
    <property type="protein sequence ID" value="CAA9489955.1"/>
    <property type="molecule type" value="Genomic_DNA"/>
</dbReference>
<sequence length="45" mass="4839">GRSRTASRKNRGSGGHHPAHDALHPANLGRVGDHPVCHHLVCRTL</sequence>
<feature type="non-terminal residue" evidence="2">
    <location>
        <position position="45"/>
    </location>
</feature>
<dbReference type="AlphaFoldDB" id="A0A6J4S5S3"/>
<protein>
    <submittedName>
        <fullName evidence="2">Uncharacterized protein</fullName>
    </submittedName>
</protein>
<accession>A0A6J4S5S3</accession>
<evidence type="ECO:0000313" key="2">
    <source>
        <dbReference type="EMBL" id="CAA9489955.1"/>
    </source>
</evidence>
<reference evidence="2" key="1">
    <citation type="submission" date="2020-02" db="EMBL/GenBank/DDBJ databases">
        <authorList>
            <person name="Meier V. D."/>
        </authorList>
    </citation>
    <scope>NUCLEOTIDE SEQUENCE</scope>
    <source>
        <strain evidence="2">AVDCRST_MAG91</strain>
    </source>
</reference>
<evidence type="ECO:0000256" key="1">
    <source>
        <dbReference type="SAM" id="MobiDB-lite"/>
    </source>
</evidence>
<gene>
    <name evidence="2" type="ORF">AVDCRST_MAG91-483</name>
</gene>
<name>A0A6J4S5S3_9SPHN</name>
<feature type="region of interest" description="Disordered" evidence="1">
    <location>
        <begin position="1"/>
        <end position="33"/>
    </location>
</feature>
<proteinExistence type="predicted"/>
<feature type="compositionally biased region" description="Basic residues" evidence="1">
    <location>
        <begin position="1"/>
        <end position="11"/>
    </location>
</feature>